<feature type="transmembrane region" description="Helical" evidence="2">
    <location>
        <begin position="109"/>
        <end position="128"/>
    </location>
</feature>
<evidence type="ECO:0008006" key="5">
    <source>
        <dbReference type="Google" id="ProtNLM"/>
    </source>
</evidence>
<feature type="transmembrane region" description="Helical" evidence="2">
    <location>
        <begin position="247"/>
        <end position="274"/>
    </location>
</feature>
<geneLocation type="plasmid" evidence="3 4">
    <name>SNP1</name>
</geneLocation>
<feature type="transmembrane region" description="Helical" evidence="2">
    <location>
        <begin position="372"/>
        <end position="394"/>
    </location>
</feature>
<dbReference type="Pfam" id="PF07690">
    <property type="entry name" value="MFS_1"/>
    <property type="match status" value="1"/>
</dbReference>
<feature type="region of interest" description="Disordered" evidence="1">
    <location>
        <begin position="400"/>
        <end position="420"/>
    </location>
</feature>
<feature type="transmembrane region" description="Helical" evidence="2">
    <location>
        <begin position="84"/>
        <end position="103"/>
    </location>
</feature>
<feature type="transmembrane region" description="Helical" evidence="2">
    <location>
        <begin position="21"/>
        <end position="43"/>
    </location>
</feature>
<organism evidence="3 4">
    <name type="scientific">Streptomyces nigrescens</name>
    <dbReference type="NCBI Taxonomy" id="1920"/>
    <lineage>
        <taxon>Bacteria</taxon>
        <taxon>Bacillati</taxon>
        <taxon>Actinomycetota</taxon>
        <taxon>Actinomycetes</taxon>
        <taxon>Kitasatosporales</taxon>
        <taxon>Streptomycetaceae</taxon>
        <taxon>Streptomyces</taxon>
    </lineage>
</organism>
<feature type="transmembrane region" description="Helical" evidence="2">
    <location>
        <begin position="311"/>
        <end position="331"/>
    </location>
</feature>
<dbReference type="PANTHER" id="PTHR23542">
    <property type="match status" value="1"/>
</dbReference>
<feature type="transmembrane region" description="Helical" evidence="2">
    <location>
        <begin position="286"/>
        <end position="305"/>
    </location>
</feature>
<keyword evidence="3" id="KW-0614">Plasmid</keyword>
<feature type="transmembrane region" description="Helical" evidence="2">
    <location>
        <begin position="180"/>
        <end position="199"/>
    </location>
</feature>
<dbReference type="SUPFAM" id="SSF103473">
    <property type="entry name" value="MFS general substrate transporter"/>
    <property type="match status" value="1"/>
</dbReference>
<keyword evidence="2" id="KW-1133">Transmembrane helix</keyword>
<evidence type="ECO:0000256" key="2">
    <source>
        <dbReference type="SAM" id="Phobius"/>
    </source>
</evidence>
<accession>A0ABN6R7U4</accession>
<dbReference type="PANTHER" id="PTHR23542:SF1">
    <property type="entry name" value="MAJOR FACILITATOR SUPERFAMILY (MFS) PROFILE DOMAIN-CONTAINING PROTEIN"/>
    <property type="match status" value="1"/>
</dbReference>
<sequence>MPSPDRGSASYRAVLALPHARSLFAAAMLARLCYGLLGLPLLLTLREGTGSYAVAGTATGLFGLTGALLGPVRARLVERHRHALILLAVSYAVLLSALAAACAACTGRLPVLLAICLAVLAGLCPPPVGPLMRTLWGKLTTDTVQRQCALSLDTAAESTVFALGPVLGGFLIAVSSAPTVLTVCAALVITGFGLLAAALRRASVSVRATSPAAGRPRSPLRAMGFLPLLLLVLGIAAALSLCEIAIVAAWGTVAAGVLTTLFSAGGVLGGLVYGRRHWRGALAHRPLVLVAASALCYALPAMVYAAPAAGAALLLAGACADVLLITAYQLVDALVPEGSRTEAGAWLNTAYNLGAALGAAVGGVLVDRSGPPAAFAVTAASLGACALICALCTLRRRATDTEGDPIPSRRELPAAEPEST</sequence>
<dbReference type="RefSeq" id="WP_261957990.1">
    <property type="nucleotide sequence ID" value="NZ_AP026074.1"/>
</dbReference>
<proteinExistence type="predicted"/>
<feature type="transmembrane region" description="Helical" evidence="2">
    <location>
        <begin position="343"/>
        <end position="366"/>
    </location>
</feature>
<evidence type="ECO:0000313" key="4">
    <source>
        <dbReference type="Proteomes" id="UP001059597"/>
    </source>
</evidence>
<dbReference type="InterPro" id="IPR011701">
    <property type="entry name" value="MFS"/>
</dbReference>
<protein>
    <recommendedName>
        <fullName evidence="5">MFS transporter</fullName>
    </recommendedName>
</protein>
<evidence type="ECO:0000256" key="1">
    <source>
        <dbReference type="SAM" id="MobiDB-lite"/>
    </source>
</evidence>
<dbReference type="Gene3D" id="1.20.1250.20">
    <property type="entry name" value="MFS general substrate transporter like domains"/>
    <property type="match status" value="2"/>
</dbReference>
<keyword evidence="4" id="KW-1185">Reference proteome</keyword>
<name>A0ABN6R7U4_STRNI</name>
<dbReference type="EMBL" id="AP026074">
    <property type="protein sequence ID" value="BDM74462.1"/>
    <property type="molecule type" value="Genomic_DNA"/>
</dbReference>
<dbReference type="InterPro" id="IPR036259">
    <property type="entry name" value="MFS_trans_sf"/>
</dbReference>
<feature type="transmembrane region" description="Helical" evidence="2">
    <location>
        <begin position="49"/>
        <end position="72"/>
    </location>
</feature>
<dbReference type="Proteomes" id="UP001059597">
    <property type="component" value="Plasmid SNP1"/>
</dbReference>
<evidence type="ECO:0000313" key="3">
    <source>
        <dbReference type="EMBL" id="BDM74462.1"/>
    </source>
</evidence>
<gene>
    <name evidence="3" type="ORF">HEK616_79490</name>
</gene>
<feature type="transmembrane region" description="Helical" evidence="2">
    <location>
        <begin position="220"/>
        <end position="241"/>
    </location>
</feature>
<keyword evidence="2" id="KW-0472">Membrane</keyword>
<reference evidence="3" key="1">
    <citation type="submission" date="2022-06" db="EMBL/GenBank/DDBJ databases">
        <title>Complete genome sequence of Streptomyces nigrescens HEK616.</title>
        <authorList>
            <person name="Asamizu S."/>
            <person name="Onaka H."/>
        </authorList>
    </citation>
    <scope>NUCLEOTIDE SEQUENCE</scope>
    <source>
        <strain evidence="3">HEK616</strain>
        <plasmid evidence="3">SNP1</plasmid>
    </source>
</reference>
<keyword evidence="2" id="KW-0812">Transmembrane</keyword>